<reference evidence="2" key="1">
    <citation type="journal article" date="2021" name="New Phytol.">
        <title>Evolutionary innovations through gain and loss of genes in the ectomycorrhizal Boletales.</title>
        <authorList>
            <person name="Wu G."/>
            <person name="Miyauchi S."/>
            <person name="Morin E."/>
            <person name="Kuo A."/>
            <person name="Drula E."/>
            <person name="Varga T."/>
            <person name="Kohler A."/>
            <person name="Feng B."/>
            <person name="Cao Y."/>
            <person name="Lipzen A."/>
            <person name="Daum C."/>
            <person name="Hundley H."/>
            <person name="Pangilinan J."/>
            <person name="Johnson J."/>
            <person name="Barry K."/>
            <person name="LaButti K."/>
            <person name="Ng V."/>
            <person name="Ahrendt S."/>
            <person name="Min B."/>
            <person name="Choi I.G."/>
            <person name="Park H."/>
            <person name="Plett J.M."/>
            <person name="Magnuson J."/>
            <person name="Spatafora J.W."/>
            <person name="Nagy L.G."/>
            <person name="Henrissat B."/>
            <person name="Grigoriev I.V."/>
            <person name="Yang Z.L."/>
            <person name="Xu J."/>
            <person name="Martin F.M."/>
        </authorList>
    </citation>
    <scope>NUCLEOTIDE SEQUENCE</scope>
    <source>
        <strain evidence="2">KKN 215</strain>
    </source>
</reference>
<feature type="region of interest" description="Disordered" evidence="1">
    <location>
        <begin position="106"/>
        <end position="231"/>
    </location>
</feature>
<sequence length="434" mass="47306">MPILDDPSPRRPAPPSRQSKRPAAATLPTPPPTKHSRKRKRSASPSRRKGRDVDSDSDADDHRAHAAGDTRVSHKRRKTLRLDALAAELTGQVSAEAAEEAFWADSLPGDKSSSAQAKASKASETSRGRSLSRSPTRSPSSSPPARLLRRNNTGLFSPPPSRRHPAPVVALPVTPPPLPRTPRAGRSLKRKLFPERDSPNNPFLVPDDSPEALSSPDVGSRTPTPLPYVEKPTITYVFRGVKAEFKNPLHDPSNPTGVPDLEPGDPSTLPVSDREFSPDPYCPPKLLFPEARKLDHARLRKRKAPATARSRSGSDEPEKRPVAGPSTPKRPSTPPSQTAKGRSRSRSAAKSEWDTSDEEDEAPQAARRSRKHRPDLAGVEPRFPVAGLPAVREEVSAEDEEEVEEQLMQMPKADLKRIAKIAPLLLDATTAGER</sequence>
<keyword evidence="3" id="KW-1185">Reference proteome</keyword>
<dbReference type="AlphaFoldDB" id="A0A8K0XK58"/>
<dbReference type="OrthoDB" id="3364608at2759"/>
<evidence type="ECO:0000313" key="2">
    <source>
        <dbReference type="EMBL" id="KAH8076004.1"/>
    </source>
</evidence>
<feature type="region of interest" description="Disordered" evidence="1">
    <location>
        <begin position="246"/>
        <end position="385"/>
    </location>
</feature>
<name>A0A8K0XK58_9AGAR</name>
<feature type="region of interest" description="Disordered" evidence="1">
    <location>
        <begin position="1"/>
        <end position="77"/>
    </location>
</feature>
<protein>
    <submittedName>
        <fullName evidence="2">Uncharacterized protein</fullName>
    </submittedName>
</protein>
<feature type="compositionally biased region" description="Basic and acidic residues" evidence="1">
    <location>
        <begin position="312"/>
        <end position="321"/>
    </location>
</feature>
<dbReference type="Proteomes" id="UP000813824">
    <property type="component" value="Unassembled WGS sequence"/>
</dbReference>
<feature type="compositionally biased region" description="Low complexity" evidence="1">
    <location>
        <begin position="111"/>
        <end position="146"/>
    </location>
</feature>
<evidence type="ECO:0000256" key="1">
    <source>
        <dbReference type="SAM" id="MobiDB-lite"/>
    </source>
</evidence>
<dbReference type="EMBL" id="JAEVFJ010000068">
    <property type="protein sequence ID" value="KAH8076004.1"/>
    <property type="molecule type" value="Genomic_DNA"/>
</dbReference>
<feature type="compositionally biased region" description="Low complexity" evidence="1">
    <location>
        <begin position="325"/>
        <end position="340"/>
    </location>
</feature>
<accession>A0A8K0XK58</accession>
<proteinExistence type="predicted"/>
<gene>
    <name evidence="2" type="ORF">BXZ70DRAFT_711149</name>
</gene>
<organism evidence="2 3">
    <name type="scientific">Cristinia sonorae</name>
    <dbReference type="NCBI Taxonomy" id="1940300"/>
    <lineage>
        <taxon>Eukaryota</taxon>
        <taxon>Fungi</taxon>
        <taxon>Dikarya</taxon>
        <taxon>Basidiomycota</taxon>
        <taxon>Agaricomycotina</taxon>
        <taxon>Agaricomycetes</taxon>
        <taxon>Agaricomycetidae</taxon>
        <taxon>Agaricales</taxon>
        <taxon>Pleurotineae</taxon>
        <taxon>Stephanosporaceae</taxon>
        <taxon>Cristinia</taxon>
    </lineage>
</organism>
<feature type="compositionally biased region" description="Basic residues" evidence="1">
    <location>
        <begin position="34"/>
        <end position="50"/>
    </location>
</feature>
<comment type="caution">
    <text evidence="2">The sequence shown here is derived from an EMBL/GenBank/DDBJ whole genome shotgun (WGS) entry which is preliminary data.</text>
</comment>
<evidence type="ECO:0000313" key="3">
    <source>
        <dbReference type="Proteomes" id="UP000813824"/>
    </source>
</evidence>
<feature type="compositionally biased region" description="Basic and acidic residues" evidence="1">
    <location>
        <begin position="60"/>
        <end position="72"/>
    </location>
</feature>